<feature type="region of interest" description="Disordered" evidence="1">
    <location>
        <begin position="665"/>
        <end position="685"/>
    </location>
</feature>
<accession>A0AAD7Q4W1</accession>
<keyword evidence="3" id="KW-1185">Reference proteome</keyword>
<gene>
    <name evidence="2" type="ORF">O6P43_004891</name>
</gene>
<feature type="compositionally biased region" description="Polar residues" evidence="1">
    <location>
        <begin position="557"/>
        <end position="570"/>
    </location>
</feature>
<dbReference type="EMBL" id="JARAOO010000003">
    <property type="protein sequence ID" value="KAJ7974891.1"/>
    <property type="molecule type" value="Genomic_DNA"/>
</dbReference>
<feature type="region of interest" description="Disordered" evidence="1">
    <location>
        <begin position="456"/>
        <end position="485"/>
    </location>
</feature>
<dbReference type="PANTHER" id="PTHR31115">
    <property type="entry name" value="OS05G0107300 PROTEIN"/>
    <property type="match status" value="1"/>
</dbReference>
<feature type="region of interest" description="Disordered" evidence="1">
    <location>
        <begin position="517"/>
        <end position="537"/>
    </location>
</feature>
<name>A0AAD7Q4W1_QUISA</name>
<evidence type="ECO:0000313" key="3">
    <source>
        <dbReference type="Proteomes" id="UP001163823"/>
    </source>
</evidence>
<feature type="region of interest" description="Disordered" evidence="1">
    <location>
        <begin position="1092"/>
        <end position="1193"/>
    </location>
</feature>
<dbReference type="InterPro" id="IPR019340">
    <property type="entry name" value="Histone_AcTrfase_su3"/>
</dbReference>
<feature type="compositionally biased region" description="Polar residues" evidence="1">
    <location>
        <begin position="47"/>
        <end position="56"/>
    </location>
</feature>
<feature type="compositionally biased region" description="Basic and acidic residues" evidence="1">
    <location>
        <begin position="1184"/>
        <end position="1193"/>
    </location>
</feature>
<feature type="region of interest" description="Disordered" evidence="1">
    <location>
        <begin position="557"/>
        <end position="601"/>
    </location>
</feature>
<feature type="compositionally biased region" description="Basic residues" evidence="1">
    <location>
        <begin position="573"/>
        <end position="583"/>
    </location>
</feature>
<dbReference type="AlphaFoldDB" id="A0AAD7Q4W1"/>
<feature type="compositionally biased region" description="Low complexity" evidence="1">
    <location>
        <begin position="526"/>
        <end position="537"/>
    </location>
</feature>
<feature type="region of interest" description="Disordered" evidence="1">
    <location>
        <begin position="329"/>
        <end position="400"/>
    </location>
</feature>
<evidence type="ECO:0000313" key="2">
    <source>
        <dbReference type="EMBL" id="KAJ7974891.1"/>
    </source>
</evidence>
<reference evidence="2" key="1">
    <citation type="journal article" date="2023" name="Science">
        <title>Elucidation of the pathway for biosynthesis of saponin adjuvants from the soapbark tree.</title>
        <authorList>
            <person name="Reed J."/>
            <person name="Orme A."/>
            <person name="El-Demerdash A."/>
            <person name="Owen C."/>
            <person name="Martin L.B.B."/>
            <person name="Misra R.C."/>
            <person name="Kikuchi S."/>
            <person name="Rejzek M."/>
            <person name="Martin A.C."/>
            <person name="Harkess A."/>
            <person name="Leebens-Mack J."/>
            <person name="Louveau T."/>
            <person name="Stephenson M.J."/>
            <person name="Osbourn A."/>
        </authorList>
    </citation>
    <scope>NUCLEOTIDE SEQUENCE</scope>
    <source>
        <strain evidence="2">S10</strain>
    </source>
</reference>
<organism evidence="2 3">
    <name type="scientific">Quillaja saponaria</name>
    <name type="common">Soap bark tree</name>
    <dbReference type="NCBI Taxonomy" id="32244"/>
    <lineage>
        <taxon>Eukaryota</taxon>
        <taxon>Viridiplantae</taxon>
        <taxon>Streptophyta</taxon>
        <taxon>Embryophyta</taxon>
        <taxon>Tracheophyta</taxon>
        <taxon>Spermatophyta</taxon>
        <taxon>Magnoliopsida</taxon>
        <taxon>eudicotyledons</taxon>
        <taxon>Gunneridae</taxon>
        <taxon>Pentapetalae</taxon>
        <taxon>rosids</taxon>
        <taxon>fabids</taxon>
        <taxon>Fabales</taxon>
        <taxon>Quillajaceae</taxon>
        <taxon>Quillaja</taxon>
    </lineage>
</organism>
<feature type="region of interest" description="Disordered" evidence="1">
    <location>
        <begin position="42"/>
        <end position="64"/>
    </location>
</feature>
<dbReference type="Proteomes" id="UP001163823">
    <property type="component" value="Chromosome 3"/>
</dbReference>
<dbReference type="Pfam" id="PF10198">
    <property type="entry name" value="Ada3"/>
    <property type="match status" value="1"/>
</dbReference>
<feature type="compositionally biased region" description="Polar residues" evidence="1">
    <location>
        <begin position="120"/>
        <end position="134"/>
    </location>
</feature>
<feature type="region of interest" description="Disordered" evidence="1">
    <location>
        <begin position="120"/>
        <end position="140"/>
    </location>
</feature>
<feature type="compositionally biased region" description="Basic and acidic residues" evidence="1">
    <location>
        <begin position="1097"/>
        <end position="1108"/>
    </location>
</feature>
<feature type="compositionally biased region" description="Basic and acidic residues" evidence="1">
    <location>
        <begin position="669"/>
        <end position="685"/>
    </location>
</feature>
<evidence type="ECO:0000256" key="1">
    <source>
        <dbReference type="SAM" id="MobiDB-lite"/>
    </source>
</evidence>
<dbReference type="KEGG" id="qsa:O6P43_004891"/>
<dbReference type="PANTHER" id="PTHR31115:SF2">
    <property type="entry name" value="OS05G0107300 PROTEIN"/>
    <property type="match status" value="1"/>
</dbReference>
<protein>
    <submittedName>
        <fullName evidence="2">Spectrin beta chain, brain</fullName>
    </submittedName>
</protein>
<proteinExistence type="predicted"/>
<comment type="caution">
    <text evidence="2">The sequence shown here is derived from an EMBL/GenBank/DDBJ whole genome shotgun (WGS) entry which is preliminary data.</text>
</comment>
<feature type="compositionally biased region" description="Polar residues" evidence="1">
    <location>
        <begin position="357"/>
        <end position="369"/>
    </location>
</feature>
<sequence>MAGNVRVDMGAASTEELAFKGSFPNGQRRSFSSAVLDRSGSFHEGNESQMFSSGASTFRGKSKSTGDLPPLSQYLMLDHITMGDRKYIKSKQVSKMLLSRPEVDQKSWNESLQKLNKFSKALNSKKQQRNEMSTSGRSGGSNLLKLGNLILRNSPELVNHRLEDTTKNIVLNKRVRTSATEMRAEDRNDNLVRHLVIGKERDTLKDGEGSDLVEEKFRKMSGAGETWDRKLKRQRSMGNVFARHVDGDGEMKRLMHLKLNNESALQSSNAQGLSSNVAVASKSELGKVSRDSTDGSNRDRLVLKGNSIIENNRVGGVYTLAKGKASRAPRTGSVMAGDSSPTLPRSSGAIEGWEQPLSRNNGHSLSGANSCKLPLPTGSASPPMAQWVGQRSQKNSRPRRANLVSPVLNSDEVVQISSEGCSPSDIGTRMTTSRTNGSLLVKGAGNSTHEVRLKHETASSAARLSENEESGAGENGDGRLKEIGSGSNKLDERAINNSQNVCSSVLLLKRYKINKEESGDGMQRQGRSGTSSSLLRTSILPMREKLETPTLVKPTRNTKLISEKNGSNSGRPPIKKLSNRKASTRLGHASTSRSPDFIGESDDDREELLTAANFSCNASYIGCSSSFWKKLEPIFAPLKLEDTAFLKQLLNSIEENHESWSQMLGLGHDASDDHVDNDVSQDQRERSLQDQIDMKEFAVKFDIVDQHGDADFSFGRGSSKRQILTPLYQRVLSALIVEGQTEVEETFGEGNMSLPNCGDESPHATCFPEVAAYTTRVRTEFPSKSISGSQAGNQWASNKFACNGNSIFTSNANILDEALNEDLLQVHQGSLDLGTEMFPMLSQNNNDELDRNFSHSSSFHCAERMCLEDKLLLELQSVGLYPETVPDLADGEDEAINQDIIQLQKGLHQQVGKKKAHLKKLTQAFEESREIEIRSLEHVAMNKLVELAYKKKLATRASSVLRSGLPKVSKQVATAFMKRTLARCQKFEDTGKSCFVEPALRDAIFSASTRGNDAEYVNHIGQTGFSPSRAALHDLNNDKAGSDSFDVPENLSYSCDQGFVRTGTILNRGKKKELMLDDVGASASLRADSLLGGAKGKRSERERDKDTLGKGSTKSDCPSLGYLRGERKTKAKPKQKTAQLSTTKNGFASGSEEVIKSEHPSGRGSGEEMMDSRKRKVGSLSHSHNPEDTPKELEEPINFTDLKLHGLDSMELGVVNELDGHQDLGSWLNIDEDGWQDNDSMGLDIPMDDLSDLQMLL</sequence>